<comment type="caution">
    <text evidence="10">The sequence shown here is derived from an EMBL/GenBank/DDBJ whole genome shotgun (WGS) entry which is preliminary data.</text>
</comment>
<comment type="subcellular location">
    <subcellularLocation>
        <location evidence="1">Cell membrane</location>
    </subcellularLocation>
</comment>
<feature type="region of interest" description="Disordered" evidence="7">
    <location>
        <begin position="1"/>
        <end position="29"/>
    </location>
</feature>
<sequence>MRGAPTLSAAGPTPVSPGTGAVSGRRPRHDRRGLPLRTLVVIETVLGLGLVLWAVSGSRIGWIALLVCGLASLTLTPLRGRRSLISAWTQRVGFRWARARRSSADLVPASFDIPVGPQTGRLPVRTPTSAADTIGARWVGDTLITVLRVSPSAPVATYLTPGGASVGDPAGQTIPLDALAECINPFDIRLDSIEVISHGVRSWGGGPIAQTYHRTLGPLAATAHRSVLVVLRLNPLDCADAVARRGGGAVGALRTATITTRRVANRLSESGLRVSILNAAEITTVTNQLSEGAAIDDMGEEWDSISAGDLRFRSAVIDPDAIASVMSSIWVNTALSTTTTLRLRNDADGVLEVSGMVRFAELPTAGRAVDPLPAGLTVLDGHQFDALAATLPIAVPGRLDRRLVAARGEDADLLLRSLRLPAGGCGQLVGADHGGRAVAIPLLGPDVRSVALCAGPQVVGQVILRAIAIGAAVTVHTIRPAHWQNLIAQVGDLRRLALSSDRVQSPSGHRVVVFDGLTPPPAEPHTTHITVLAPGDPRVSDLVPDAAVIIRQDSRAPQDISVTTAGERVAVTMVATPEEWKMLGR</sequence>
<feature type="domain" description="Type VII secretion system protein EccE" evidence="9">
    <location>
        <begin position="221"/>
        <end position="312"/>
    </location>
</feature>
<proteinExistence type="inferred from homology"/>
<evidence type="ECO:0000256" key="7">
    <source>
        <dbReference type="SAM" id="MobiDB-lite"/>
    </source>
</evidence>
<dbReference type="EMBL" id="JAZDUF010000007">
    <property type="protein sequence ID" value="MEE3852725.1"/>
    <property type="molecule type" value="Genomic_DNA"/>
</dbReference>
<comment type="similarity">
    <text evidence="2">Belongs to the EccE family.</text>
</comment>
<reference evidence="10 11" key="1">
    <citation type="submission" date="2024-01" db="EMBL/GenBank/DDBJ databases">
        <title>Draft genome sequence of Gordonia sp. LSe1-13.</title>
        <authorList>
            <person name="Suphannarot A."/>
            <person name="Mingma R."/>
        </authorList>
    </citation>
    <scope>NUCLEOTIDE SEQUENCE [LARGE SCALE GENOMIC DNA]</scope>
    <source>
        <strain evidence="10 11">LSe1-13</strain>
    </source>
</reference>
<evidence type="ECO:0000313" key="10">
    <source>
        <dbReference type="EMBL" id="MEE3852725.1"/>
    </source>
</evidence>
<feature type="transmembrane region" description="Helical" evidence="8">
    <location>
        <begin position="34"/>
        <end position="54"/>
    </location>
</feature>
<name>A0ABU7MI54_9ACTN</name>
<keyword evidence="3" id="KW-1003">Cell membrane</keyword>
<dbReference type="Pfam" id="PF11203">
    <property type="entry name" value="EccE"/>
    <property type="match status" value="1"/>
</dbReference>
<keyword evidence="5 8" id="KW-1133">Transmembrane helix</keyword>
<dbReference type="NCBIfam" id="TIGR03923">
    <property type="entry name" value="T7SS_EccE"/>
    <property type="match status" value="1"/>
</dbReference>
<evidence type="ECO:0000313" key="11">
    <source>
        <dbReference type="Proteomes" id="UP001347146"/>
    </source>
</evidence>
<evidence type="ECO:0000256" key="4">
    <source>
        <dbReference type="ARBA" id="ARBA00022692"/>
    </source>
</evidence>
<protein>
    <submittedName>
        <fullName evidence="10">Type VII secretion protein EccE</fullName>
    </submittedName>
</protein>
<evidence type="ECO:0000259" key="9">
    <source>
        <dbReference type="Pfam" id="PF11203"/>
    </source>
</evidence>
<evidence type="ECO:0000256" key="5">
    <source>
        <dbReference type="ARBA" id="ARBA00022989"/>
    </source>
</evidence>
<evidence type="ECO:0000256" key="8">
    <source>
        <dbReference type="SAM" id="Phobius"/>
    </source>
</evidence>
<organism evidence="10 11">
    <name type="scientific">Gordonia sesuvii</name>
    <dbReference type="NCBI Taxonomy" id="3116777"/>
    <lineage>
        <taxon>Bacteria</taxon>
        <taxon>Bacillati</taxon>
        <taxon>Actinomycetota</taxon>
        <taxon>Actinomycetes</taxon>
        <taxon>Mycobacteriales</taxon>
        <taxon>Gordoniaceae</taxon>
        <taxon>Gordonia</taxon>
    </lineage>
</organism>
<keyword evidence="4 8" id="KW-0812">Transmembrane</keyword>
<evidence type="ECO:0000256" key="6">
    <source>
        <dbReference type="ARBA" id="ARBA00023136"/>
    </source>
</evidence>
<keyword evidence="11" id="KW-1185">Reference proteome</keyword>
<evidence type="ECO:0000256" key="3">
    <source>
        <dbReference type="ARBA" id="ARBA00022475"/>
    </source>
</evidence>
<dbReference type="RefSeq" id="WP_330435187.1">
    <property type="nucleotide sequence ID" value="NZ_JAZDUF010000007.1"/>
</dbReference>
<gene>
    <name evidence="10" type="primary">eccE</name>
    <name evidence="10" type="ORF">VZC37_20465</name>
</gene>
<evidence type="ECO:0000256" key="1">
    <source>
        <dbReference type="ARBA" id="ARBA00004236"/>
    </source>
</evidence>
<dbReference type="Proteomes" id="UP001347146">
    <property type="component" value="Unassembled WGS sequence"/>
</dbReference>
<dbReference type="InterPro" id="IPR021368">
    <property type="entry name" value="T7SS_EccE"/>
</dbReference>
<accession>A0ABU7MI54</accession>
<evidence type="ECO:0000256" key="2">
    <source>
        <dbReference type="ARBA" id="ARBA00007759"/>
    </source>
</evidence>
<dbReference type="InterPro" id="IPR050051">
    <property type="entry name" value="EccE_dom"/>
</dbReference>
<keyword evidence="6 8" id="KW-0472">Membrane</keyword>